<evidence type="ECO:0000313" key="3">
    <source>
        <dbReference type="Proteomes" id="UP000663881"/>
    </source>
</evidence>
<dbReference type="Proteomes" id="UP000663881">
    <property type="component" value="Unassembled WGS sequence"/>
</dbReference>
<dbReference type="SUPFAM" id="SSF51445">
    <property type="entry name" value="(Trans)glycosidases"/>
    <property type="match status" value="1"/>
</dbReference>
<comment type="caution">
    <text evidence="2">The sequence shown here is derived from an EMBL/GenBank/DDBJ whole genome shotgun (WGS) entry which is preliminary data.</text>
</comment>
<dbReference type="GO" id="GO:0005975">
    <property type="term" value="P:carbohydrate metabolic process"/>
    <property type="evidence" value="ECO:0007669"/>
    <property type="project" value="InterPro"/>
</dbReference>
<reference evidence="2" key="1">
    <citation type="submission" date="2021-02" db="EMBL/GenBank/DDBJ databases">
        <authorList>
            <person name="Nowell W R."/>
        </authorList>
    </citation>
    <scope>NUCLEOTIDE SEQUENCE</scope>
</reference>
<feature type="non-terminal residue" evidence="2">
    <location>
        <position position="151"/>
    </location>
</feature>
<evidence type="ECO:0000259" key="1">
    <source>
        <dbReference type="PROSITE" id="PS51910"/>
    </source>
</evidence>
<dbReference type="Gene3D" id="3.20.20.80">
    <property type="entry name" value="Glycosidases"/>
    <property type="match status" value="2"/>
</dbReference>
<proteinExistence type="predicted"/>
<protein>
    <recommendedName>
        <fullName evidence="1">GH18 domain-containing protein</fullName>
    </recommendedName>
</protein>
<dbReference type="PROSITE" id="PS51910">
    <property type="entry name" value="GH18_2"/>
    <property type="match status" value="1"/>
</dbReference>
<organism evidence="2 3">
    <name type="scientific">Adineta steineri</name>
    <dbReference type="NCBI Taxonomy" id="433720"/>
    <lineage>
        <taxon>Eukaryota</taxon>
        <taxon>Metazoa</taxon>
        <taxon>Spiralia</taxon>
        <taxon>Gnathifera</taxon>
        <taxon>Rotifera</taxon>
        <taxon>Eurotatoria</taxon>
        <taxon>Bdelloidea</taxon>
        <taxon>Adinetida</taxon>
        <taxon>Adinetidae</taxon>
        <taxon>Adineta</taxon>
    </lineage>
</organism>
<dbReference type="InterPro" id="IPR001223">
    <property type="entry name" value="Glyco_hydro18_cat"/>
</dbReference>
<feature type="domain" description="GH18" evidence="1">
    <location>
        <begin position="1"/>
        <end position="54"/>
    </location>
</feature>
<dbReference type="InterPro" id="IPR017853">
    <property type="entry name" value="GH"/>
</dbReference>
<dbReference type="AlphaFoldDB" id="A0A820PHD2"/>
<name>A0A820PHD2_9BILA</name>
<sequence>SDTVDDVALIARYANLQGLGGVTLSSVGQDDVDGRCGNGPYPLLHAVAGISNQNTIQETTTTQPVDNKRVRTNQVHNVFCSVNSNADTYYGSTQFTLDQIDTNLCTHIIIDHNNSLFSASVSDQLKSQNSDLKFLLTINSNENITIDQCQD</sequence>
<feature type="non-terminal residue" evidence="2">
    <location>
        <position position="1"/>
    </location>
</feature>
<evidence type="ECO:0000313" key="2">
    <source>
        <dbReference type="EMBL" id="CAF4405689.1"/>
    </source>
</evidence>
<accession>A0A820PHD2</accession>
<gene>
    <name evidence="2" type="ORF">OKA104_LOCUS51650</name>
</gene>
<dbReference type="EMBL" id="CAJOAY010028422">
    <property type="protein sequence ID" value="CAF4405689.1"/>
    <property type="molecule type" value="Genomic_DNA"/>
</dbReference>